<feature type="transmembrane region" description="Helical" evidence="1">
    <location>
        <begin position="21"/>
        <end position="37"/>
    </location>
</feature>
<geneLocation type="plasmid" evidence="3">
    <name>p11k1</name>
</geneLocation>
<dbReference type="EMBL" id="CP035089">
    <property type="protein sequence ID" value="QBZ92921.1"/>
    <property type="molecule type" value="Genomic_DNA"/>
</dbReference>
<dbReference type="RefSeq" id="WP_135848098.1">
    <property type="nucleotide sequence ID" value="NZ_CP035089.1"/>
</dbReference>
<evidence type="ECO:0000313" key="3">
    <source>
        <dbReference type="Proteomes" id="UP000296468"/>
    </source>
</evidence>
<dbReference type="AlphaFoldDB" id="A0A4P7PPI0"/>
<gene>
    <name evidence="2" type="ORF">EPZ47_29965</name>
</gene>
<evidence type="ECO:0000256" key="1">
    <source>
        <dbReference type="SAM" id="Phobius"/>
    </source>
</evidence>
<keyword evidence="1" id="KW-0812">Transmembrane</keyword>
<keyword evidence="1" id="KW-1133">Transmembrane helix</keyword>
<evidence type="ECO:0000313" key="2">
    <source>
        <dbReference type="EMBL" id="QBZ92921.1"/>
    </source>
</evidence>
<sequence>MRAPTKTANPELIHNKRISQFWLIFSITGLISGWLYSAAIWLAIFITCLLWLVSASGLLWLARNPDAHAFDFYRTPYWWLKLLDFEFKKEPKNEC</sequence>
<proteinExistence type="predicted"/>
<reference evidence="2 3" key="1">
    <citation type="journal article" date="2019" name="Front. Microbiol.">
        <title>In silico and Genetic Analyses of Cyclic Lipopeptide Synthetic Gene Clusters in Pseudomonas sp. 11K1.</title>
        <authorList>
            <person name="Zhao H."/>
            <person name="Liu Y.P."/>
            <person name="Zhang L.Q."/>
        </authorList>
    </citation>
    <scope>NUCLEOTIDE SEQUENCE [LARGE SCALE GENOMIC DNA]</scope>
    <source>
        <strain evidence="2 3">11K1</strain>
        <plasmid evidence="3">p11k1</plasmid>
    </source>
</reference>
<protein>
    <submittedName>
        <fullName evidence="2">Uncharacterized protein</fullName>
    </submittedName>
</protein>
<dbReference type="Proteomes" id="UP000296468">
    <property type="component" value="Plasmid p11K1"/>
</dbReference>
<dbReference type="KEGG" id="pvk:EPZ47_29965"/>
<name>A0A4P7PPI0_9PSED</name>
<feature type="transmembrane region" description="Helical" evidence="1">
    <location>
        <begin position="43"/>
        <end position="62"/>
    </location>
</feature>
<keyword evidence="2" id="KW-0614">Plasmid</keyword>
<organism evidence="2 3">
    <name type="scientific">Pseudomonas viciae</name>
    <dbReference type="NCBI Taxonomy" id="2505979"/>
    <lineage>
        <taxon>Bacteria</taxon>
        <taxon>Pseudomonadati</taxon>
        <taxon>Pseudomonadota</taxon>
        <taxon>Gammaproteobacteria</taxon>
        <taxon>Pseudomonadales</taxon>
        <taxon>Pseudomonadaceae</taxon>
        <taxon>Pseudomonas</taxon>
    </lineage>
</organism>
<accession>A0A4P7PPI0</accession>
<keyword evidence="1" id="KW-0472">Membrane</keyword>